<protein>
    <submittedName>
        <fullName evidence="1">Cadmium-induced protein AS8</fullName>
    </submittedName>
</protein>
<evidence type="ECO:0000313" key="2">
    <source>
        <dbReference type="Proteomes" id="UP000829398"/>
    </source>
</evidence>
<evidence type="ECO:0000313" key="1">
    <source>
        <dbReference type="EMBL" id="KAH9752862.1"/>
    </source>
</evidence>
<dbReference type="Proteomes" id="UP000829398">
    <property type="component" value="Chromosome 5"/>
</dbReference>
<reference evidence="2" key="1">
    <citation type="journal article" date="2023" name="Hortic. Res.">
        <title>A chromosome-level phased genome enabling allele-level studies in sweet orange: a case study on citrus Huanglongbing tolerance.</title>
        <authorList>
            <person name="Wu B."/>
            <person name="Yu Q."/>
            <person name="Deng Z."/>
            <person name="Duan Y."/>
            <person name="Luo F."/>
            <person name="Gmitter F. Jr."/>
        </authorList>
    </citation>
    <scope>NUCLEOTIDE SEQUENCE [LARGE SCALE GENOMIC DNA]</scope>
    <source>
        <strain evidence="2">cv. Valencia</strain>
    </source>
</reference>
<gene>
    <name evidence="1" type="ORF">KPL71_014877</name>
</gene>
<proteinExistence type="predicted"/>
<comment type="caution">
    <text evidence="1">The sequence shown here is derived from an EMBL/GenBank/DDBJ whole genome shotgun (WGS) entry which is preliminary data.</text>
</comment>
<organism evidence="1 2">
    <name type="scientific">Citrus sinensis</name>
    <name type="common">Sweet orange</name>
    <name type="synonym">Citrus aurantium var. sinensis</name>
    <dbReference type="NCBI Taxonomy" id="2711"/>
    <lineage>
        <taxon>Eukaryota</taxon>
        <taxon>Viridiplantae</taxon>
        <taxon>Streptophyta</taxon>
        <taxon>Embryophyta</taxon>
        <taxon>Tracheophyta</taxon>
        <taxon>Spermatophyta</taxon>
        <taxon>Magnoliopsida</taxon>
        <taxon>eudicotyledons</taxon>
        <taxon>Gunneridae</taxon>
        <taxon>Pentapetalae</taxon>
        <taxon>rosids</taxon>
        <taxon>malvids</taxon>
        <taxon>Sapindales</taxon>
        <taxon>Rutaceae</taxon>
        <taxon>Aurantioideae</taxon>
        <taxon>Citrus</taxon>
    </lineage>
</organism>
<keyword evidence="2" id="KW-1185">Reference proteome</keyword>
<sequence>MVLMIIKGLFRRYQRWNPVHPTSGAFWGMGVGIGCGVGWGPGFGPDVIGYVGAGCGVGFSVGITFAGFGIGFPANFLLQLPYRAIKATRSGELEIALSNARSFAGDGWNNIAPRVSGFQREATERFSSFKQKQFLDKGVSLCNDVKSMMPVKSIRERLGRFRLPFFHPGKAKDHSGCEKAGSTL</sequence>
<dbReference type="EMBL" id="CM039174">
    <property type="protein sequence ID" value="KAH9752862.1"/>
    <property type="molecule type" value="Genomic_DNA"/>
</dbReference>
<accession>A0ACB8KEN9</accession>
<name>A0ACB8KEN9_CITSI</name>